<dbReference type="Proteomes" id="UP000323142">
    <property type="component" value="Unassembled WGS sequence"/>
</dbReference>
<dbReference type="RefSeq" id="WP_149821715.1">
    <property type="nucleotide sequence ID" value="NZ_VUOA01000040.1"/>
</dbReference>
<dbReference type="OrthoDB" id="8236621at2"/>
<evidence type="ECO:0000313" key="2">
    <source>
        <dbReference type="Proteomes" id="UP000323142"/>
    </source>
</evidence>
<dbReference type="AlphaFoldDB" id="A0A5B2V6B0"/>
<reference evidence="1 2" key="1">
    <citation type="submission" date="2019-09" db="EMBL/GenBank/DDBJ databases">
        <title>Salinarimonas rosea gen. nov., sp. nov., a new member of the a-2 subgroup of the Proteobacteria.</title>
        <authorList>
            <person name="Liu J."/>
        </authorList>
    </citation>
    <scope>NUCLEOTIDE SEQUENCE [LARGE SCALE GENOMIC DNA]</scope>
    <source>
        <strain evidence="1 2">BN140002</strain>
    </source>
</reference>
<proteinExistence type="predicted"/>
<keyword evidence="2" id="KW-1185">Reference proteome</keyword>
<name>A0A5B2V6B0_9HYPH</name>
<organism evidence="1 2">
    <name type="scientific">Salinarimonas soli</name>
    <dbReference type="NCBI Taxonomy" id="1638099"/>
    <lineage>
        <taxon>Bacteria</taxon>
        <taxon>Pseudomonadati</taxon>
        <taxon>Pseudomonadota</taxon>
        <taxon>Alphaproteobacteria</taxon>
        <taxon>Hyphomicrobiales</taxon>
        <taxon>Salinarimonadaceae</taxon>
        <taxon>Salinarimonas</taxon>
    </lineage>
</organism>
<reference evidence="1 2" key="2">
    <citation type="submission" date="2019-09" db="EMBL/GenBank/DDBJ databases">
        <authorList>
            <person name="Jin C."/>
        </authorList>
    </citation>
    <scope>NUCLEOTIDE SEQUENCE [LARGE SCALE GENOMIC DNA]</scope>
    <source>
        <strain evidence="1 2">BN140002</strain>
    </source>
</reference>
<sequence>MVDGFKRPEAQVLPETSLVAAGNMLVPPPNQFTHELIRTVPFDYGEGTADSAKPFGGVFEVGTPVVLMVHAGGSDCWVVDGRGLYVRIAFDSLKPYQKMGGHP</sequence>
<comment type="caution">
    <text evidence="1">The sequence shown here is derived from an EMBL/GenBank/DDBJ whole genome shotgun (WGS) entry which is preliminary data.</text>
</comment>
<evidence type="ECO:0000313" key="1">
    <source>
        <dbReference type="EMBL" id="KAA2235063.1"/>
    </source>
</evidence>
<protein>
    <submittedName>
        <fullName evidence="1">Uncharacterized protein</fullName>
    </submittedName>
</protein>
<gene>
    <name evidence="1" type="ORF">F0L46_22285</name>
</gene>
<accession>A0A5B2V6B0</accession>
<dbReference type="EMBL" id="VUOA01000040">
    <property type="protein sequence ID" value="KAA2235063.1"/>
    <property type="molecule type" value="Genomic_DNA"/>
</dbReference>